<evidence type="ECO:0000313" key="1">
    <source>
        <dbReference type="EMBL" id="KAJ9118454.1"/>
    </source>
</evidence>
<comment type="caution">
    <text evidence="1">The sequence shown here is derived from an EMBL/GenBank/DDBJ whole genome shotgun (WGS) entry which is preliminary data.</text>
</comment>
<dbReference type="Proteomes" id="UP001234202">
    <property type="component" value="Unassembled WGS sequence"/>
</dbReference>
<proteinExistence type="predicted"/>
<sequence length="293" mass="33632">MYLHLPTAAPLPPAHARTVSNIPPPDPQLYVYRRNPTPQDDTYFTIPFRATEDKKPYPLINNYIISPDPYRLTYSPPLDVHLQEEKECVAAEIASFQSYLDTHPPFSPDVPVACHYGTQHLVILFRNGSLFFVQDYKTTFSLPQSERVQRMFTLSMPSEGAESWNLAVHDDIAYVTTYNDVHFDPWAMLLAIDLDSLRRTSPPDMASNNNLQSSVITGEIDLRSWNIPEPSHLASTHSLQATSEGVYMPVRIVPSMEHHPDNEFYVDDMWRPPNYDYDDPPRTEVLALRYARH</sequence>
<reference evidence="1" key="1">
    <citation type="submission" date="2023-04" db="EMBL/GenBank/DDBJ databases">
        <title>Draft Genome sequencing of Naganishia species isolated from polar environments using Oxford Nanopore Technology.</title>
        <authorList>
            <person name="Leo P."/>
            <person name="Venkateswaran K."/>
        </authorList>
    </citation>
    <scope>NUCLEOTIDE SEQUENCE</scope>
    <source>
        <strain evidence="1">DBVPG 5303</strain>
    </source>
</reference>
<name>A0ACC2X528_9TREE</name>
<accession>A0ACC2X528</accession>
<protein>
    <submittedName>
        <fullName evidence="1">Uncharacterized protein</fullName>
    </submittedName>
</protein>
<keyword evidence="2" id="KW-1185">Reference proteome</keyword>
<organism evidence="1 2">
    <name type="scientific">Naganishia onofrii</name>
    <dbReference type="NCBI Taxonomy" id="1851511"/>
    <lineage>
        <taxon>Eukaryota</taxon>
        <taxon>Fungi</taxon>
        <taxon>Dikarya</taxon>
        <taxon>Basidiomycota</taxon>
        <taxon>Agaricomycotina</taxon>
        <taxon>Tremellomycetes</taxon>
        <taxon>Filobasidiales</taxon>
        <taxon>Filobasidiaceae</taxon>
        <taxon>Naganishia</taxon>
    </lineage>
</organism>
<gene>
    <name evidence="1" type="ORF">QFC24_006100</name>
</gene>
<evidence type="ECO:0000313" key="2">
    <source>
        <dbReference type="Proteomes" id="UP001234202"/>
    </source>
</evidence>
<dbReference type="EMBL" id="JASBWV010000028">
    <property type="protein sequence ID" value="KAJ9118454.1"/>
    <property type="molecule type" value="Genomic_DNA"/>
</dbReference>